<dbReference type="Proteomes" id="UP001642520">
    <property type="component" value="Unassembled WGS sequence"/>
</dbReference>
<sequence>MFNDSIFKISVSETRVPRTFPAGFTAIALGLSKFHSLSNGGLFSTSFLSLSPCISLDRVTRRLELRNNDHDGCMQISGNKVRFVHRNRFDPAKRIWNGGNIIASCFSRKTRDSSATVILIINVIEYKANGLAYDRGKSLSASRTAVEIMNFSELKTSPSIFYFPTVPFLEGQGARVRNGGNYSRDTFKTHEFTSRHRRKLLCVENLAK</sequence>
<name>A0ABP1PFM2_XYLVO</name>
<dbReference type="EMBL" id="CAXAJV020001301">
    <property type="protein sequence ID" value="CAL7952025.1"/>
    <property type="molecule type" value="Genomic_DNA"/>
</dbReference>
<reference evidence="1 2" key="1">
    <citation type="submission" date="2024-08" db="EMBL/GenBank/DDBJ databases">
        <authorList>
            <person name="Will J Nash"/>
            <person name="Angela Man"/>
            <person name="Seanna McTaggart"/>
            <person name="Kendall Baker"/>
            <person name="Tom Barker"/>
            <person name="Leah Catchpole"/>
            <person name="Alex Durrant"/>
            <person name="Karim Gharbi"/>
            <person name="Naomi Irish"/>
            <person name="Gemy Kaithakottil"/>
            <person name="Debby Ku"/>
            <person name="Aaliyah Providence"/>
            <person name="Felix Shaw"/>
            <person name="David Swarbreck"/>
            <person name="Chris Watkins"/>
            <person name="Ann M. McCartney"/>
            <person name="Giulio Formenti"/>
            <person name="Alice Mouton"/>
            <person name="Noel Vella"/>
            <person name="Bjorn M von Reumont"/>
            <person name="Adriana Vella"/>
            <person name="Wilfried Haerty"/>
        </authorList>
    </citation>
    <scope>NUCLEOTIDE SEQUENCE [LARGE SCALE GENOMIC DNA]</scope>
</reference>
<evidence type="ECO:0000313" key="1">
    <source>
        <dbReference type="EMBL" id="CAL7952025.1"/>
    </source>
</evidence>
<proteinExistence type="predicted"/>
<protein>
    <submittedName>
        <fullName evidence="1">Uncharacterized protein</fullName>
    </submittedName>
</protein>
<comment type="caution">
    <text evidence="1">The sequence shown here is derived from an EMBL/GenBank/DDBJ whole genome shotgun (WGS) entry which is preliminary data.</text>
</comment>
<accession>A0ABP1PFM2</accession>
<evidence type="ECO:0000313" key="2">
    <source>
        <dbReference type="Proteomes" id="UP001642520"/>
    </source>
</evidence>
<keyword evidence="2" id="KW-1185">Reference proteome</keyword>
<gene>
    <name evidence="1" type="ORF">XYLVIOL_LOCUS10846</name>
</gene>
<organism evidence="1 2">
    <name type="scientific">Xylocopa violacea</name>
    <name type="common">Violet carpenter bee</name>
    <name type="synonym">Apis violacea</name>
    <dbReference type="NCBI Taxonomy" id="135666"/>
    <lineage>
        <taxon>Eukaryota</taxon>
        <taxon>Metazoa</taxon>
        <taxon>Ecdysozoa</taxon>
        <taxon>Arthropoda</taxon>
        <taxon>Hexapoda</taxon>
        <taxon>Insecta</taxon>
        <taxon>Pterygota</taxon>
        <taxon>Neoptera</taxon>
        <taxon>Endopterygota</taxon>
        <taxon>Hymenoptera</taxon>
        <taxon>Apocrita</taxon>
        <taxon>Aculeata</taxon>
        <taxon>Apoidea</taxon>
        <taxon>Anthophila</taxon>
        <taxon>Apidae</taxon>
        <taxon>Xylocopa</taxon>
        <taxon>Xylocopa</taxon>
    </lineage>
</organism>